<dbReference type="SMART" id="SM00212">
    <property type="entry name" value="UBCc"/>
    <property type="match status" value="1"/>
</dbReference>
<dbReference type="CDD" id="cd16495">
    <property type="entry name" value="RING_CH-C4HC3_MARCH"/>
    <property type="match status" value="1"/>
</dbReference>
<keyword evidence="1" id="KW-0479">Metal-binding</keyword>
<keyword evidence="4" id="KW-1133">Transmembrane helix</keyword>
<comment type="caution">
    <text evidence="7">The sequence shown here is derived from an EMBL/GenBank/DDBJ whole genome shotgun (WGS) entry which is preliminary data.</text>
</comment>
<dbReference type="EMBL" id="CAJNIZ010042800">
    <property type="protein sequence ID" value="CAE7638486.1"/>
    <property type="molecule type" value="Genomic_DNA"/>
</dbReference>
<evidence type="ECO:0000256" key="2">
    <source>
        <dbReference type="ARBA" id="ARBA00022771"/>
    </source>
</evidence>
<reference evidence="7" key="1">
    <citation type="submission" date="2021-02" db="EMBL/GenBank/DDBJ databases">
        <authorList>
            <person name="Dougan E. K."/>
            <person name="Rhodes N."/>
            <person name="Thang M."/>
            <person name="Chan C."/>
        </authorList>
    </citation>
    <scope>NUCLEOTIDE SEQUENCE</scope>
</reference>
<feature type="transmembrane region" description="Helical" evidence="4">
    <location>
        <begin position="485"/>
        <end position="505"/>
    </location>
</feature>
<dbReference type="PROSITE" id="PS50127">
    <property type="entry name" value="UBC_2"/>
    <property type="match status" value="1"/>
</dbReference>
<dbReference type="InterPro" id="IPR011016">
    <property type="entry name" value="Znf_RING-CH"/>
</dbReference>
<evidence type="ECO:0000256" key="3">
    <source>
        <dbReference type="ARBA" id="ARBA00022833"/>
    </source>
</evidence>
<evidence type="ECO:0000259" key="5">
    <source>
        <dbReference type="PROSITE" id="PS50127"/>
    </source>
</evidence>
<dbReference type="SUPFAM" id="SSF57850">
    <property type="entry name" value="RING/U-box"/>
    <property type="match status" value="1"/>
</dbReference>
<feature type="transmembrane region" description="Helical" evidence="4">
    <location>
        <begin position="397"/>
        <end position="415"/>
    </location>
</feature>
<dbReference type="SUPFAM" id="SSF54495">
    <property type="entry name" value="UBC-like"/>
    <property type="match status" value="1"/>
</dbReference>
<evidence type="ECO:0000256" key="4">
    <source>
        <dbReference type="SAM" id="Phobius"/>
    </source>
</evidence>
<feature type="domain" description="RING-CH-type" evidence="6">
    <location>
        <begin position="210"/>
        <end position="276"/>
    </location>
</feature>
<protein>
    <submittedName>
        <fullName evidence="7">UBE2J2 protein</fullName>
    </submittedName>
</protein>
<dbReference type="InterPro" id="IPR013083">
    <property type="entry name" value="Znf_RING/FYVE/PHD"/>
</dbReference>
<proteinExistence type="predicted"/>
<dbReference type="GO" id="GO:0008270">
    <property type="term" value="F:zinc ion binding"/>
    <property type="evidence" value="ECO:0007669"/>
    <property type="project" value="UniProtKB-KW"/>
</dbReference>
<dbReference type="AlphaFoldDB" id="A0A812VU47"/>
<name>A0A812VU47_SYMPI</name>
<keyword evidence="3" id="KW-0862">Zinc</keyword>
<evidence type="ECO:0000313" key="8">
    <source>
        <dbReference type="Proteomes" id="UP000649617"/>
    </source>
</evidence>
<evidence type="ECO:0000313" key="7">
    <source>
        <dbReference type="EMBL" id="CAE7638486.1"/>
    </source>
</evidence>
<feature type="transmembrane region" description="Helical" evidence="4">
    <location>
        <begin position="427"/>
        <end position="449"/>
    </location>
</feature>
<feature type="transmembrane region" description="Helical" evidence="4">
    <location>
        <begin position="517"/>
        <end position="540"/>
    </location>
</feature>
<feature type="domain" description="UBC core" evidence="5">
    <location>
        <begin position="17"/>
        <end position="168"/>
    </location>
</feature>
<dbReference type="Gene3D" id="3.10.110.10">
    <property type="entry name" value="Ubiquitin Conjugating Enzyme"/>
    <property type="match status" value="1"/>
</dbReference>
<keyword evidence="2" id="KW-0863">Zinc-finger</keyword>
<sequence>MQQAEPPSTASAPASSAAVRRLRRDLESLQVSGNPQILVRPSEESLLEWHFVLHSLPDDTPYSKGCYHGKILFPSSYPHAPPAIVMITPSGRLETGKRLCLSMTDFHPESWNPAWSIETILVGLLSFFISNEKGYGSVQAPDEHRRDLAMSSWEANAASETFVALFPEFKNTSVLVQEAGEEPGADLNEVDTRDLIHELPADAVPDLEAAVSEEPTECWICRDTTSEPLIQPCLCRGSMSGVHASCVEEWIRHHRRTATNDSPPQCSVCHQPYHGSERIPGVRDFVRHKCRDFGMQCIRTLLLVLLLMTYQVSALNSSSLHLSLPVRILGISAFSALALYRFLVLLVSLPPYRLPPTSRVLLKLFIADPKLLALHIAEASATVTVMAFWCISGFMTWPYFVPFGVAAGLLLIKLACRQPSADCFGRFGRILLCIILSPAILLWGLILLIRKYPHLVLHPLGPGPHLILAIAVIPMALTLQSNLPLLILWGTHSIALILGLAELFALKRFRWKRGVAWGFVVQATLLACYLSNICVFPAGIGDANQSTFIVAGSSVAWMCLMFGLCLKINWELCMQYYRTWQRRHGSFTLNTAAEGAIQ</sequence>
<accession>A0A812VU47</accession>
<dbReference type="OrthoDB" id="1158011at2759"/>
<feature type="transmembrane region" description="Helical" evidence="4">
    <location>
        <begin position="297"/>
        <end position="316"/>
    </location>
</feature>
<dbReference type="SMART" id="SM00744">
    <property type="entry name" value="RINGv"/>
    <property type="match status" value="1"/>
</dbReference>
<dbReference type="CDD" id="cd23799">
    <property type="entry name" value="UBCc_UBE2J"/>
    <property type="match status" value="1"/>
</dbReference>
<organism evidence="7 8">
    <name type="scientific">Symbiodinium pilosum</name>
    <name type="common">Dinoflagellate</name>
    <dbReference type="NCBI Taxonomy" id="2952"/>
    <lineage>
        <taxon>Eukaryota</taxon>
        <taxon>Sar</taxon>
        <taxon>Alveolata</taxon>
        <taxon>Dinophyceae</taxon>
        <taxon>Suessiales</taxon>
        <taxon>Symbiodiniaceae</taxon>
        <taxon>Symbiodinium</taxon>
    </lineage>
</organism>
<keyword evidence="8" id="KW-1185">Reference proteome</keyword>
<dbReference type="PANTHER" id="PTHR24067">
    <property type="entry name" value="UBIQUITIN-CONJUGATING ENZYME E2"/>
    <property type="match status" value="1"/>
</dbReference>
<dbReference type="InterPro" id="IPR016135">
    <property type="entry name" value="UBQ-conjugating_enzyme/RWD"/>
</dbReference>
<evidence type="ECO:0000259" key="6">
    <source>
        <dbReference type="PROSITE" id="PS51292"/>
    </source>
</evidence>
<dbReference type="Pfam" id="PF12906">
    <property type="entry name" value="RINGv"/>
    <property type="match status" value="1"/>
</dbReference>
<dbReference type="PROSITE" id="PS51292">
    <property type="entry name" value="ZF_RING_CH"/>
    <property type="match status" value="1"/>
</dbReference>
<dbReference type="Proteomes" id="UP000649617">
    <property type="component" value="Unassembled WGS sequence"/>
</dbReference>
<gene>
    <name evidence="7" type="primary">UBE2J2</name>
    <name evidence="7" type="ORF">SPIL2461_LOCUS16876</name>
</gene>
<dbReference type="Gene3D" id="3.30.40.10">
    <property type="entry name" value="Zinc/RING finger domain, C3HC4 (zinc finger)"/>
    <property type="match status" value="1"/>
</dbReference>
<keyword evidence="4" id="KW-0472">Membrane</keyword>
<dbReference type="Pfam" id="PF00179">
    <property type="entry name" value="UQ_con"/>
    <property type="match status" value="1"/>
</dbReference>
<feature type="transmembrane region" description="Helical" evidence="4">
    <location>
        <begin position="328"/>
        <end position="350"/>
    </location>
</feature>
<dbReference type="InterPro" id="IPR050113">
    <property type="entry name" value="Ub_conjugating_enzyme"/>
</dbReference>
<feature type="transmembrane region" description="Helical" evidence="4">
    <location>
        <begin position="546"/>
        <end position="566"/>
    </location>
</feature>
<dbReference type="InterPro" id="IPR000608">
    <property type="entry name" value="UBC"/>
</dbReference>
<evidence type="ECO:0000256" key="1">
    <source>
        <dbReference type="ARBA" id="ARBA00022723"/>
    </source>
</evidence>
<keyword evidence="4" id="KW-0812">Transmembrane</keyword>
<dbReference type="FunFam" id="3.10.110.10:FF:000109">
    <property type="entry name" value="Ubiquitin-conjugating enzyme E2 J2-like"/>
    <property type="match status" value="1"/>
</dbReference>